<organism evidence="1 2">
    <name type="scientific">Paenibacillus curdlanolyticus YK9</name>
    <dbReference type="NCBI Taxonomy" id="717606"/>
    <lineage>
        <taxon>Bacteria</taxon>
        <taxon>Bacillati</taxon>
        <taxon>Bacillota</taxon>
        <taxon>Bacilli</taxon>
        <taxon>Bacillales</taxon>
        <taxon>Paenibacillaceae</taxon>
        <taxon>Paenibacillus</taxon>
    </lineage>
</organism>
<dbReference type="InterPro" id="IPR011747">
    <property type="entry name" value="CHP02241"/>
</dbReference>
<dbReference type="OrthoDB" id="73314at2"/>
<dbReference type="RefSeq" id="WP_006037785.1">
    <property type="nucleotide sequence ID" value="NZ_AEDD01000004.1"/>
</dbReference>
<evidence type="ECO:0008006" key="3">
    <source>
        <dbReference type="Google" id="ProtNLM"/>
    </source>
</evidence>
<dbReference type="eggNOG" id="ENOG5032T2H">
    <property type="taxonomic scope" value="Bacteria"/>
</dbReference>
<reference evidence="1 2" key="1">
    <citation type="submission" date="2010-07" db="EMBL/GenBank/DDBJ databases">
        <title>The draft genome of Paenibacillus curdlanolyticus YK9.</title>
        <authorList>
            <consortium name="US DOE Joint Genome Institute (JGI-PGF)"/>
            <person name="Lucas S."/>
            <person name="Copeland A."/>
            <person name="Lapidus A."/>
            <person name="Cheng J.-F."/>
            <person name="Bruce D."/>
            <person name="Goodwin L."/>
            <person name="Pitluck S."/>
            <person name="Land M.L."/>
            <person name="Hauser L."/>
            <person name="Chang Y.-J."/>
            <person name="Jeffries C."/>
            <person name="Anderson I.J."/>
            <person name="Johnson E."/>
            <person name="Loganathan U."/>
            <person name="Mulhopadhyay B."/>
            <person name="Kyrpides N."/>
            <person name="Woyke T.J."/>
        </authorList>
    </citation>
    <scope>NUCLEOTIDE SEQUENCE [LARGE SCALE GENOMIC DNA]</scope>
    <source>
        <strain evidence="1 2">YK9</strain>
    </source>
</reference>
<dbReference type="Pfam" id="PF06841">
    <property type="entry name" value="Phage_T4_gp19"/>
    <property type="match status" value="1"/>
</dbReference>
<dbReference type="PANTHER" id="PTHR38009:SF1">
    <property type="entry name" value="CONSERVED HYPOTHETICAL PHAGE TAIL PROTEIN"/>
    <property type="match status" value="1"/>
</dbReference>
<dbReference type="STRING" id="717606.PaecuDRAFT_1774"/>
<dbReference type="InterPro" id="IPR010667">
    <property type="entry name" value="Phage_T4_Gp19"/>
</dbReference>
<sequence length="146" mass="16281">MPTGSRRDPLSGFRFLVELDGLIVGGFSEVQGLEAEIETEEYREGGVNGFIHRLPKMTRQSNLTLKRGLTGSDVLWFWFKDASDGWVSRRDGSIILLDAYGEEAWRWNFAGAYPVKWTGPELRADSSSIAVESIELAHQGLSVFGI</sequence>
<protein>
    <recommendedName>
        <fullName evidence="3">Phage tail protein</fullName>
    </recommendedName>
</protein>
<dbReference type="NCBIfam" id="TIGR02241">
    <property type="entry name" value="conserved hypothetical phage tail region protein"/>
    <property type="match status" value="1"/>
</dbReference>
<evidence type="ECO:0000313" key="2">
    <source>
        <dbReference type="Proteomes" id="UP000005387"/>
    </source>
</evidence>
<dbReference type="PANTHER" id="PTHR38009">
    <property type="entry name" value="CONSERVED HYPOTHETICAL PHAGE TAIL PROTEIN"/>
    <property type="match status" value="1"/>
</dbReference>
<dbReference type="EMBL" id="AEDD01000004">
    <property type="protein sequence ID" value="EFM11328.1"/>
    <property type="molecule type" value="Genomic_DNA"/>
</dbReference>
<name>E0I823_9BACL</name>
<evidence type="ECO:0000313" key="1">
    <source>
        <dbReference type="EMBL" id="EFM11328.1"/>
    </source>
</evidence>
<dbReference type="Proteomes" id="UP000005387">
    <property type="component" value="Unassembled WGS sequence"/>
</dbReference>
<proteinExistence type="predicted"/>
<dbReference type="AlphaFoldDB" id="E0I823"/>
<dbReference type="GO" id="GO:0005198">
    <property type="term" value="F:structural molecule activity"/>
    <property type="evidence" value="ECO:0007669"/>
    <property type="project" value="InterPro"/>
</dbReference>
<keyword evidence="2" id="KW-1185">Reference proteome</keyword>
<accession>E0I823</accession>
<gene>
    <name evidence="1" type="ORF">PaecuDRAFT_1774</name>
</gene>